<evidence type="ECO:0000313" key="4">
    <source>
        <dbReference type="EMBL" id="MVD25437.1"/>
    </source>
</evidence>
<evidence type="ECO:0000313" key="6">
    <source>
        <dbReference type="Proteomes" id="UP000471242"/>
    </source>
</evidence>
<name>A0A085Q729_VIBCL</name>
<evidence type="ECO:0008006" key="7">
    <source>
        <dbReference type="Google" id="ProtNLM"/>
    </source>
</evidence>
<reference evidence="3" key="5">
    <citation type="submission" date="2021-05" db="EMBL/GenBank/DDBJ databases">
        <authorList>
            <person name="Stine C."/>
        </authorList>
    </citation>
    <scope>NUCLEOTIDE SEQUENCE</scope>
    <source>
        <strain evidence="3">TDS0091212</strain>
    </source>
</reference>
<reference evidence="4 6" key="4">
    <citation type="submission" date="2018-09" db="EMBL/GenBank/DDBJ databases">
        <title>Genomic epidemiology reveals two lineages of Vibrio cholerae that can cause global cholera epidemics despite absence of cholera toxin gene.</title>
        <authorList>
            <person name="Wang H."/>
            <person name="Zen W."/>
            <person name="Yu H."/>
            <person name="Zhang W."/>
            <person name="Pan J."/>
            <person name="Yang C."/>
            <person name="Cui Y."/>
        </authorList>
    </citation>
    <scope>NUCLEOTIDE SEQUENCE [LARGE SCALE GENOMIC DNA]</scope>
    <source>
        <strain evidence="4 6">00-1_S85</strain>
    </source>
</reference>
<dbReference type="EMBL" id="JAHBND010000953">
    <property type="protein sequence ID" value="MBS7675587.1"/>
    <property type="molecule type" value="Genomic_DNA"/>
</dbReference>
<reference evidence="2 5" key="3">
    <citation type="submission" date="2015-07" db="EMBL/GenBank/DDBJ databases">
        <authorList>
            <consortium name="Pathogen Informatics"/>
        </authorList>
    </citation>
    <scope>NUCLEOTIDE SEQUENCE [LARGE SCALE GENOMIC DNA]</scope>
    <source>
        <strain evidence="2 5">A316</strain>
    </source>
</reference>
<dbReference type="EMBL" id="QZRB01000042">
    <property type="protein sequence ID" value="MVD25437.1"/>
    <property type="molecule type" value="Genomic_DNA"/>
</dbReference>
<dbReference type="EMBL" id="KF680548">
    <property type="protein sequence ID" value="AHC32127.1"/>
    <property type="molecule type" value="Genomic_DNA"/>
</dbReference>
<protein>
    <recommendedName>
        <fullName evidence="7">HNH endonuclease</fullName>
    </recommendedName>
</protein>
<dbReference type="PATRIC" id="fig|666.1969.peg.3623"/>
<dbReference type="Proteomes" id="UP000041770">
    <property type="component" value="Unassembled WGS sequence"/>
</dbReference>
<dbReference type="EMBL" id="CWQY01000143">
    <property type="protein sequence ID" value="CSD53966.1"/>
    <property type="molecule type" value="Genomic_DNA"/>
</dbReference>
<reference evidence="1" key="2">
    <citation type="journal article" date="2014" name="Infect. Genet. Evol.">
        <title>The purifying trend in the chromosomal integron in Vibrio cholerae strains during the seventh pandemic.</title>
        <authorList>
            <person name="Zhang C."/>
            <person name="Pang B."/>
            <person name="Zhou Z."/>
            <person name="Wang H."/>
            <person name="Zhou H."/>
            <person name="Lu X."/>
            <person name="Du P."/>
            <person name="Zhang L."/>
            <person name="Li J."/>
            <person name="Cui Z."/>
            <person name="Chen C."/>
            <person name="Stokes H.W."/>
            <person name="Kan B."/>
        </authorList>
    </citation>
    <scope>NUCLEOTIDE SEQUENCE</scope>
    <source>
        <strain evidence="1">JX20062026</strain>
    </source>
</reference>
<dbReference type="AlphaFoldDB" id="A0A085Q729"/>
<accession>A0A085Q729</accession>
<reference evidence="1" key="1">
    <citation type="submission" date="2013-09" db="EMBL/GenBank/DDBJ databases">
        <authorList>
            <person name="Zhang C.C."/>
            <person name="Pang B."/>
            <person name="Zhou Z.M."/>
        </authorList>
    </citation>
    <scope>NUCLEOTIDE SEQUENCE</scope>
    <source>
        <strain evidence="1">JX20062026</strain>
    </source>
</reference>
<evidence type="ECO:0000313" key="1">
    <source>
        <dbReference type="EMBL" id="AHC32127.1"/>
    </source>
</evidence>
<evidence type="ECO:0000313" key="3">
    <source>
        <dbReference type="EMBL" id="MBS7675587.1"/>
    </source>
</evidence>
<evidence type="ECO:0000313" key="2">
    <source>
        <dbReference type="EMBL" id="CSD53966.1"/>
    </source>
</evidence>
<dbReference type="Proteomes" id="UP000471242">
    <property type="component" value="Unassembled WGS sequence"/>
</dbReference>
<dbReference type="RefSeq" id="WP_000335802.1">
    <property type="nucleotide sequence ID" value="NZ_AP018677.1"/>
</dbReference>
<gene>
    <name evidence="4" type="ORF">D6U24_19090</name>
    <name evidence="2" type="ORF">ERS013200_04357</name>
    <name evidence="3" type="ORF">KIN13_19465</name>
</gene>
<proteinExistence type="predicted"/>
<dbReference type="Proteomes" id="UP001196338">
    <property type="component" value="Unassembled WGS sequence"/>
</dbReference>
<sequence length="309" mass="35632">MCLQRYRGIKMDDLRRKCFFCKDRIDGKKTLEHIIPNSLLGKLGIKEKTVTGQFNTIQYSRVKVPAHESCNNQFGSDYENRILSLLENPEQLYNQLLEEAGILMMYSPDSSVSALITTWLSKIYYGLFYYDLISTKAPQWKDVCSSIIQSDNFKLVQSSYKQGYGFQLPSSLYVFKTKNTETDLVTIVEPSTLLLKIGSLTFVLCICDGFLTKNYLNGHPLKKLRSWMEEEEKLDPHFPVQKLALAEIIALRKCIPKNPRFVYSKDQIINMSLSTMAKNPDIAYQINEEHLSHVRREVLLEMGIKIINT</sequence>
<dbReference type="KEGG" id="vcq:EN18_00655"/>
<evidence type="ECO:0000313" key="5">
    <source>
        <dbReference type="Proteomes" id="UP000041770"/>
    </source>
</evidence>
<organism evidence="1">
    <name type="scientific">Vibrio cholerae</name>
    <dbReference type="NCBI Taxonomy" id="666"/>
    <lineage>
        <taxon>Bacteria</taxon>
        <taxon>Pseudomonadati</taxon>
        <taxon>Pseudomonadota</taxon>
        <taxon>Gammaproteobacteria</taxon>
        <taxon>Vibrionales</taxon>
        <taxon>Vibrionaceae</taxon>
        <taxon>Vibrio</taxon>
    </lineage>
</organism>
<reference evidence="3" key="6">
    <citation type="submission" date="2023-08" db="EMBL/GenBank/DDBJ databases">
        <title>Vibrio cholerae Outbreaks in Tanzania Exemplify Founder Flush: Simultaneous Increases in Population Size and Genetic Diversity.</title>
        <authorList>
            <person name="Debes A.K."/>
            <person name="Mohammed A."/>
            <person name="Maseke I."/>
            <person name="Almeida M."/>
            <person name="Li S."/>
            <person name="Matimba H."/>
            <person name="Joachim A."/>
            <person name="Mizinduko M."/>
            <person name="Nyanga S."/>
            <person name="Kelly M."/>
            <person name="Kachwamba Y."/>
            <person name="Schaffer A.M."/>
            <person name="Nyanga A.S."/>
            <person name="Mghamba J."/>
            <person name="Mosha F.S."/>
            <person name="Sack D.A."/>
            <person name="Stine O.C."/>
        </authorList>
    </citation>
    <scope>NUCLEOTIDE SEQUENCE</scope>
    <source>
        <strain evidence="3">TDS0091212</strain>
    </source>
</reference>